<proteinExistence type="predicted"/>
<evidence type="ECO:0000313" key="1">
    <source>
        <dbReference type="EMBL" id="KAJ9105800.1"/>
    </source>
</evidence>
<gene>
    <name evidence="1" type="ORF">QFC19_003367</name>
</gene>
<comment type="caution">
    <text evidence="1">The sequence shown here is derived from an EMBL/GenBank/DDBJ whole genome shotgun (WGS) entry which is preliminary data.</text>
</comment>
<keyword evidence="2" id="KW-1185">Reference proteome</keyword>
<name>A0ACC2W3A9_9TREE</name>
<dbReference type="Proteomes" id="UP001241377">
    <property type="component" value="Unassembled WGS sequence"/>
</dbReference>
<protein>
    <submittedName>
        <fullName evidence="1">Uncharacterized protein</fullName>
    </submittedName>
</protein>
<sequence length="611" mass="67032">MSTPRSRKAVKSVLAIEQSEGVGAKVRRSIGSPALRNLTPFLMLDHFTIGKGAGFADHPHRGQSTVTYMLEGKVQHEDFAGHAGTIGPGDLQWMVAGKGIMHAEMPLHEEGKPDPQGLQLWIDLPEKDKGIDPLYQEMLAKDITTIHPNEDVEITVISGESHGEKGPVRPVGGCWYLDFKLKRKGAKVFQPLPSGWTSFIYRKSNFSCPSGAVLFTSLSIVLSGGVRVGDDSTEQSAYHTVVLSANEGEDGVWLEATADGLTRGVLIAGEPLQQRVVQGCRCDFFPVCRAHLATHLKDRSNMPFSKSLKLNTGASIPTVALGTWQAAPGEVAKAVEAALKSGYRHIDCAWAYGNENEVGEGIKASGVPRSEIFLVSKLWSTFHRNPTKGLQESLDKLGTDYLDLYLMHWPIPLNGENKSHPLVPTRENGARDLDEDWSYIQTWQEMEKLIDTGKVKAIGVSNCSKEYLEELLKHAKIVPAANQCEVHCLNPELELADYCKSKGIVFEAYSPLGSSGSPLMKEEAVLEIAKKNNVEPGTILLSYLVNRDIVVLPKSVNPTRIASNLNIVDLSPEDIETLNHLADGDKQKRYCNPPWGVDLKFKGWKVLSTAK</sequence>
<accession>A0ACC2W3A9</accession>
<reference evidence="1" key="1">
    <citation type="submission" date="2023-04" db="EMBL/GenBank/DDBJ databases">
        <title>Draft Genome sequencing of Naganishia species isolated from polar environments using Oxford Nanopore Technology.</title>
        <authorList>
            <person name="Leo P."/>
            <person name="Venkateswaran K."/>
        </authorList>
    </citation>
    <scope>NUCLEOTIDE SEQUENCE</scope>
    <source>
        <strain evidence="1">MNA-CCFEE 5261</strain>
    </source>
</reference>
<evidence type="ECO:0000313" key="2">
    <source>
        <dbReference type="Proteomes" id="UP001241377"/>
    </source>
</evidence>
<organism evidence="1 2">
    <name type="scientific">Naganishia cerealis</name>
    <dbReference type="NCBI Taxonomy" id="610337"/>
    <lineage>
        <taxon>Eukaryota</taxon>
        <taxon>Fungi</taxon>
        <taxon>Dikarya</taxon>
        <taxon>Basidiomycota</taxon>
        <taxon>Agaricomycotina</taxon>
        <taxon>Tremellomycetes</taxon>
        <taxon>Filobasidiales</taxon>
        <taxon>Filobasidiaceae</taxon>
        <taxon>Naganishia</taxon>
    </lineage>
</organism>
<dbReference type="EMBL" id="JASBWR010000032">
    <property type="protein sequence ID" value="KAJ9105800.1"/>
    <property type="molecule type" value="Genomic_DNA"/>
</dbReference>